<keyword evidence="1" id="KW-0547">Nucleotide-binding</keyword>
<keyword evidence="2" id="KW-0342">GTP-binding</keyword>
<dbReference type="PANTHER" id="PTHR24072">
    <property type="entry name" value="RHO FAMILY GTPASE"/>
    <property type="match status" value="1"/>
</dbReference>
<dbReference type="AlphaFoldDB" id="D2V6S9"/>
<organism evidence="4">
    <name type="scientific">Naegleria gruberi</name>
    <name type="common">Amoeba</name>
    <dbReference type="NCBI Taxonomy" id="5762"/>
    <lineage>
        <taxon>Eukaryota</taxon>
        <taxon>Discoba</taxon>
        <taxon>Heterolobosea</taxon>
        <taxon>Tetramitia</taxon>
        <taxon>Eutetramitia</taxon>
        <taxon>Vahlkampfiidae</taxon>
        <taxon>Naegleria</taxon>
    </lineage>
</organism>
<dbReference type="CDD" id="cd09917">
    <property type="entry name" value="F-box_SF"/>
    <property type="match status" value="1"/>
</dbReference>
<dbReference type="InParanoid" id="D2V6S9"/>
<sequence length="339" mass="39699">MSRSKRQLNINNFLNDDMLRIILSFLTSNDLLRLNLVSKSARICQLCHEDFYWKPIYYQTIQNYIDSSKESDSYDVFEEKFEYLESVCENYRENLLKFLETFMKQAQQEENDLISYVDELKSDHSKENFYIEKGEIEKYQPILSNPSKIFKIIGVGDDQVGKTSFFITISSGIFPSEYIPQVFDNYSYSIPRNQYSIGYWDTSNVGDYEKIRHLVYPETDLVIVFFSCISVKSFKSIATQWIPEVRKNIKNPNIVLMKTKSDAETNPSLRRSTLLNTKTKPISFELGEKLAKKLGCYTYLEVSAKENEGLADFPQFLIKTETSRQDKHFLKSQKKCLLM</sequence>
<evidence type="ECO:0000313" key="3">
    <source>
        <dbReference type="EMBL" id="EFC47629.1"/>
    </source>
</evidence>
<dbReference type="PROSITE" id="PS51420">
    <property type="entry name" value="RHO"/>
    <property type="match status" value="1"/>
</dbReference>
<protein>
    <submittedName>
        <fullName evidence="3">Rho family small GTPase</fullName>
    </submittedName>
</protein>
<accession>D2V6S9</accession>
<dbReference type="Proteomes" id="UP000006671">
    <property type="component" value="Unassembled WGS sequence"/>
</dbReference>
<dbReference type="InterPro" id="IPR005225">
    <property type="entry name" value="Small_GTP-bd"/>
</dbReference>
<dbReference type="SMART" id="SM00174">
    <property type="entry name" value="RHO"/>
    <property type="match status" value="1"/>
</dbReference>
<dbReference type="CDD" id="cd00157">
    <property type="entry name" value="Rho"/>
    <property type="match status" value="1"/>
</dbReference>
<dbReference type="Gene3D" id="1.20.1280.50">
    <property type="match status" value="1"/>
</dbReference>
<dbReference type="PRINTS" id="PR00449">
    <property type="entry name" value="RASTRNSFRMNG"/>
</dbReference>
<dbReference type="KEGG" id="ngr:NAEGRDRAFT_88121"/>
<dbReference type="EMBL" id="GG738854">
    <property type="protein sequence ID" value="EFC47629.1"/>
    <property type="molecule type" value="Genomic_DNA"/>
</dbReference>
<evidence type="ECO:0000256" key="2">
    <source>
        <dbReference type="ARBA" id="ARBA00023134"/>
    </source>
</evidence>
<evidence type="ECO:0000313" key="4">
    <source>
        <dbReference type="Proteomes" id="UP000006671"/>
    </source>
</evidence>
<dbReference type="GO" id="GO:0007264">
    <property type="term" value="P:small GTPase-mediated signal transduction"/>
    <property type="evidence" value="ECO:0007669"/>
    <property type="project" value="InterPro"/>
</dbReference>
<dbReference type="GeneID" id="8849123"/>
<dbReference type="eggNOG" id="KOG0393">
    <property type="taxonomic scope" value="Eukaryota"/>
</dbReference>
<dbReference type="OrthoDB" id="10020961at2759"/>
<dbReference type="SUPFAM" id="SSF81383">
    <property type="entry name" value="F-box domain"/>
    <property type="match status" value="1"/>
</dbReference>
<gene>
    <name evidence="3" type="ORF">NAEGRDRAFT_88121</name>
</gene>
<keyword evidence="4" id="KW-1185">Reference proteome</keyword>
<dbReference type="GO" id="GO:0005525">
    <property type="term" value="F:GTP binding"/>
    <property type="evidence" value="ECO:0007669"/>
    <property type="project" value="UniProtKB-KW"/>
</dbReference>
<dbReference type="GO" id="GO:0003924">
    <property type="term" value="F:GTPase activity"/>
    <property type="evidence" value="ECO:0007669"/>
    <property type="project" value="InterPro"/>
</dbReference>
<proteinExistence type="predicted"/>
<dbReference type="InterPro" id="IPR036047">
    <property type="entry name" value="F-box-like_dom_sf"/>
</dbReference>
<dbReference type="Pfam" id="PF00071">
    <property type="entry name" value="Ras"/>
    <property type="match status" value="1"/>
</dbReference>
<dbReference type="InterPro" id="IPR001806">
    <property type="entry name" value="Small_GTPase"/>
</dbReference>
<dbReference type="InterPro" id="IPR027417">
    <property type="entry name" value="P-loop_NTPase"/>
</dbReference>
<dbReference type="SUPFAM" id="SSF52540">
    <property type="entry name" value="P-loop containing nucleoside triphosphate hydrolases"/>
    <property type="match status" value="1"/>
</dbReference>
<dbReference type="RefSeq" id="XP_002680373.1">
    <property type="nucleotide sequence ID" value="XM_002680327.1"/>
</dbReference>
<reference evidence="3 4" key="1">
    <citation type="journal article" date="2010" name="Cell">
        <title>The genome of Naegleria gruberi illuminates early eukaryotic versatility.</title>
        <authorList>
            <person name="Fritz-Laylin L.K."/>
            <person name="Prochnik S.E."/>
            <person name="Ginger M.L."/>
            <person name="Dacks J.B."/>
            <person name="Carpenter M.L."/>
            <person name="Field M.C."/>
            <person name="Kuo A."/>
            <person name="Paredez A."/>
            <person name="Chapman J."/>
            <person name="Pham J."/>
            <person name="Shu S."/>
            <person name="Neupane R."/>
            <person name="Cipriano M."/>
            <person name="Mancuso J."/>
            <person name="Tu H."/>
            <person name="Salamov A."/>
            <person name="Lindquist E."/>
            <person name="Shapiro H."/>
            <person name="Lucas S."/>
            <person name="Grigoriev I.V."/>
            <person name="Cande W.Z."/>
            <person name="Fulton C."/>
            <person name="Rokhsar D.S."/>
            <person name="Dawson S.C."/>
        </authorList>
    </citation>
    <scope>NUCLEOTIDE SEQUENCE [LARGE SCALE GENOMIC DNA]</scope>
    <source>
        <strain evidence="3 4">NEG-M</strain>
    </source>
</reference>
<dbReference type="STRING" id="5762.D2V6S9"/>
<evidence type="ECO:0000256" key="1">
    <source>
        <dbReference type="ARBA" id="ARBA00022741"/>
    </source>
</evidence>
<dbReference type="SMART" id="SM00175">
    <property type="entry name" value="RAB"/>
    <property type="match status" value="1"/>
</dbReference>
<dbReference type="Gene3D" id="3.40.50.300">
    <property type="entry name" value="P-loop containing nucleotide triphosphate hydrolases"/>
    <property type="match status" value="1"/>
</dbReference>
<dbReference type="SMART" id="SM00173">
    <property type="entry name" value="RAS"/>
    <property type="match status" value="1"/>
</dbReference>
<dbReference type="InterPro" id="IPR003578">
    <property type="entry name" value="Small_GTPase_Rho"/>
</dbReference>
<name>D2V6S9_NAEGR</name>
<dbReference type="PROSITE" id="PS51419">
    <property type="entry name" value="RAB"/>
    <property type="match status" value="1"/>
</dbReference>
<dbReference type="VEuPathDB" id="AmoebaDB:NAEGRDRAFT_88121"/>
<dbReference type="NCBIfam" id="TIGR00231">
    <property type="entry name" value="small_GTP"/>
    <property type="match status" value="1"/>
</dbReference>